<protein>
    <submittedName>
        <fullName evidence="1">Uncharacterized protein</fullName>
    </submittedName>
</protein>
<name>N6T9P9_DENPD</name>
<feature type="non-terminal residue" evidence="1">
    <location>
        <position position="1"/>
    </location>
</feature>
<accession>N6T9P9</accession>
<proteinExistence type="predicted"/>
<dbReference type="EMBL" id="KB741054">
    <property type="protein sequence ID" value="ENN74463.1"/>
    <property type="molecule type" value="Genomic_DNA"/>
</dbReference>
<dbReference type="HOGENOM" id="CLU_126183_0_0_1"/>
<evidence type="ECO:0000313" key="1">
    <source>
        <dbReference type="EMBL" id="ENN74463.1"/>
    </source>
</evidence>
<gene>
    <name evidence="1" type="ORF">YQE_08954</name>
</gene>
<sequence length="184" mass="20628">MSELQQRRKAPIVQGQSQFFQAIGCKVVGGSNCPPKFSSRWFKEKLAPVEKDMAGHEKRTKSKAVEDRKYATGTGGDLQNKLTTFGDSAIPVPNVSFSFGDLNQQRADPTSPNAGYNLYKEEGPIETPHDASLFQSQIQNEMREEQTVKNSRKRLFKSKRLDSSINTANNLIEIDKENKKTTDT</sequence>
<organism evidence="1">
    <name type="scientific">Dendroctonus ponderosae</name>
    <name type="common">Mountain pine beetle</name>
    <dbReference type="NCBI Taxonomy" id="77166"/>
    <lineage>
        <taxon>Eukaryota</taxon>
        <taxon>Metazoa</taxon>
        <taxon>Ecdysozoa</taxon>
        <taxon>Arthropoda</taxon>
        <taxon>Hexapoda</taxon>
        <taxon>Insecta</taxon>
        <taxon>Pterygota</taxon>
        <taxon>Neoptera</taxon>
        <taxon>Endopterygota</taxon>
        <taxon>Coleoptera</taxon>
        <taxon>Polyphaga</taxon>
        <taxon>Cucujiformia</taxon>
        <taxon>Curculionidae</taxon>
        <taxon>Scolytinae</taxon>
        <taxon>Dendroctonus</taxon>
    </lineage>
</organism>
<reference evidence="1" key="1">
    <citation type="journal article" date="2013" name="Genome Biol.">
        <title>Draft genome of the mountain pine beetle, Dendroctonus ponderosae Hopkins, a major forest pest.</title>
        <authorList>
            <person name="Keeling C.I."/>
            <person name="Yuen M.M."/>
            <person name="Liao N.Y."/>
            <person name="Docking T.R."/>
            <person name="Chan S.K."/>
            <person name="Taylor G.A."/>
            <person name="Palmquist D.L."/>
            <person name="Jackman S.D."/>
            <person name="Nguyen A."/>
            <person name="Li M."/>
            <person name="Henderson H."/>
            <person name="Janes J.K."/>
            <person name="Zhao Y."/>
            <person name="Pandoh P."/>
            <person name="Moore R."/>
            <person name="Sperling F.A."/>
            <person name="Huber D.P."/>
            <person name="Birol I."/>
            <person name="Jones S.J."/>
            <person name="Bohlmann J."/>
        </authorList>
    </citation>
    <scope>NUCLEOTIDE SEQUENCE</scope>
</reference>
<dbReference type="AlphaFoldDB" id="N6T9P9"/>